<dbReference type="NCBIfam" id="NF042934">
    <property type="entry name" value="cis_reg_atten"/>
    <property type="match status" value="1"/>
</dbReference>
<accession>A0A8B3GEK8</accession>
<dbReference type="InterPro" id="IPR049979">
    <property type="entry name" value="Cys_resp_CS_actino"/>
</dbReference>
<evidence type="ECO:0000313" key="2">
    <source>
        <dbReference type="Proteomes" id="UP000279336"/>
    </source>
</evidence>
<dbReference type="Proteomes" id="UP000279336">
    <property type="component" value="Unassembled WGS sequence"/>
</dbReference>
<name>A0A8B3GEK8_9ACTN</name>
<evidence type="ECO:0000313" key="1">
    <source>
        <dbReference type="EMBL" id="RLP08632.1"/>
    </source>
</evidence>
<sequence length="24" mass="2718">MIRGHILVQRRHVDLCAVASALCR</sequence>
<comment type="caution">
    <text evidence="1">The sequence shown here is derived from an EMBL/GenBank/DDBJ whole genome shotgun (WGS) entry which is preliminary data.</text>
</comment>
<dbReference type="EMBL" id="RCIW01000013">
    <property type="protein sequence ID" value="RLP08632.1"/>
    <property type="molecule type" value="Genomic_DNA"/>
</dbReference>
<gene>
    <name evidence="1" type="ORF">D7U36_09120</name>
</gene>
<proteinExistence type="predicted"/>
<dbReference type="AlphaFoldDB" id="A0A8B3GEK8"/>
<dbReference type="RefSeq" id="WP_119162000.1">
    <property type="nucleotide sequence ID" value="NZ_LR134442.1"/>
</dbReference>
<protein>
    <submittedName>
        <fullName evidence="1">ADP-ribose pyrophosphatase</fullName>
    </submittedName>
</protein>
<organism evidence="1 2">
    <name type="scientific">Propionibacterium australiense</name>
    <dbReference type="NCBI Taxonomy" id="119981"/>
    <lineage>
        <taxon>Bacteria</taxon>
        <taxon>Bacillati</taxon>
        <taxon>Actinomycetota</taxon>
        <taxon>Actinomycetes</taxon>
        <taxon>Propionibacteriales</taxon>
        <taxon>Propionibacteriaceae</taxon>
        <taxon>Propionibacterium</taxon>
    </lineage>
</organism>
<reference evidence="1 2" key="1">
    <citation type="submission" date="2018-10" db="EMBL/GenBank/DDBJ databases">
        <title>Propionibacterium australiense Genome Sequencing and Assembly.</title>
        <authorList>
            <person name="Bernier A.-M."/>
            <person name="Bernard K."/>
        </authorList>
    </citation>
    <scope>NUCLEOTIDE SEQUENCE [LARGE SCALE GENOMIC DNA]</scope>
    <source>
        <strain evidence="1 2">NML98A078</strain>
    </source>
</reference>